<dbReference type="PRINTS" id="PR00039">
    <property type="entry name" value="HTHLYSR"/>
</dbReference>
<dbReference type="Gene3D" id="1.10.10.10">
    <property type="entry name" value="Winged helix-like DNA-binding domain superfamily/Winged helix DNA-binding domain"/>
    <property type="match status" value="1"/>
</dbReference>
<keyword evidence="3" id="KW-0238">DNA-binding</keyword>
<dbReference type="GO" id="GO:0000976">
    <property type="term" value="F:transcription cis-regulatory region binding"/>
    <property type="evidence" value="ECO:0007669"/>
    <property type="project" value="TreeGrafter"/>
</dbReference>
<proteinExistence type="inferred from homology"/>
<dbReference type="InterPro" id="IPR036390">
    <property type="entry name" value="WH_DNA-bd_sf"/>
</dbReference>
<evidence type="ECO:0000313" key="6">
    <source>
        <dbReference type="EMBL" id="OZI27398.1"/>
    </source>
</evidence>
<name>A0A261RQP8_9BORD</name>
<dbReference type="CDD" id="cd05466">
    <property type="entry name" value="PBP2_LTTR_substrate"/>
    <property type="match status" value="1"/>
</dbReference>
<evidence type="ECO:0000256" key="3">
    <source>
        <dbReference type="ARBA" id="ARBA00023125"/>
    </source>
</evidence>
<keyword evidence="4" id="KW-0804">Transcription</keyword>
<dbReference type="GO" id="GO:0003700">
    <property type="term" value="F:DNA-binding transcription factor activity"/>
    <property type="evidence" value="ECO:0007669"/>
    <property type="project" value="InterPro"/>
</dbReference>
<comment type="similarity">
    <text evidence="1">Belongs to the LysR transcriptional regulatory family.</text>
</comment>
<dbReference type="FunFam" id="1.10.10.10:FF:000001">
    <property type="entry name" value="LysR family transcriptional regulator"/>
    <property type="match status" value="1"/>
</dbReference>
<evidence type="ECO:0000256" key="4">
    <source>
        <dbReference type="ARBA" id="ARBA00023163"/>
    </source>
</evidence>
<dbReference type="EMBL" id="NEVK01000001">
    <property type="protein sequence ID" value="OZI27398.1"/>
    <property type="molecule type" value="Genomic_DNA"/>
</dbReference>
<dbReference type="PROSITE" id="PS50931">
    <property type="entry name" value="HTH_LYSR"/>
    <property type="match status" value="1"/>
</dbReference>
<dbReference type="InterPro" id="IPR005119">
    <property type="entry name" value="LysR_subst-bd"/>
</dbReference>
<protein>
    <recommendedName>
        <fullName evidence="5">HTH lysR-type domain-containing protein</fullName>
    </recommendedName>
</protein>
<comment type="caution">
    <text evidence="6">The sequence shown here is derived from an EMBL/GenBank/DDBJ whole genome shotgun (WGS) entry which is preliminary data.</text>
</comment>
<reference evidence="7" key="1">
    <citation type="submission" date="2017-05" db="EMBL/GenBank/DDBJ databases">
        <title>Complete and WGS of Bordetella genogroups.</title>
        <authorList>
            <person name="Spilker T."/>
            <person name="Lipuma J."/>
        </authorList>
    </citation>
    <scope>NUCLEOTIDE SEQUENCE [LARGE SCALE GENOMIC DNA]</scope>
    <source>
        <strain evidence="7">AU18089</strain>
    </source>
</reference>
<accession>A0A261RQP8</accession>
<evidence type="ECO:0000256" key="1">
    <source>
        <dbReference type="ARBA" id="ARBA00009437"/>
    </source>
</evidence>
<dbReference type="InterPro" id="IPR036388">
    <property type="entry name" value="WH-like_DNA-bd_sf"/>
</dbReference>
<gene>
    <name evidence="6" type="ORF">CAL19_01280</name>
</gene>
<dbReference type="Proteomes" id="UP000216947">
    <property type="component" value="Unassembled WGS sequence"/>
</dbReference>
<dbReference type="InterPro" id="IPR000847">
    <property type="entry name" value="LysR_HTH_N"/>
</dbReference>
<dbReference type="SUPFAM" id="SSF53850">
    <property type="entry name" value="Periplasmic binding protein-like II"/>
    <property type="match status" value="1"/>
</dbReference>
<dbReference type="Gene3D" id="3.40.190.290">
    <property type="match status" value="1"/>
</dbReference>
<keyword evidence="2" id="KW-0805">Transcription regulation</keyword>
<organism evidence="6 7">
    <name type="scientific">Bordetella genomosp. 7</name>
    <dbReference type="NCBI Taxonomy" id="1416805"/>
    <lineage>
        <taxon>Bacteria</taxon>
        <taxon>Pseudomonadati</taxon>
        <taxon>Pseudomonadota</taxon>
        <taxon>Betaproteobacteria</taxon>
        <taxon>Burkholderiales</taxon>
        <taxon>Alcaligenaceae</taxon>
        <taxon>Bordetella</taxon>
    </lineage>
</organism>
<dbReference type="AlphaFoldDB" id="A0A261RQP8"/>
<dbReference type="Pfam" id="PF03466">
    <property type="entry name" value="LysR_substrate"/>
    <property type="match status" value="1"/>
</dbReference>
<evidence type="ECO:0000256" key="2">
    <source>
        <dbReference type="ARBA" id="ARBA00023015"/>
    </source>
</evidence>
<evidence type="ECO:0000259" key="5">
    <source>
        <dbReference type="PROSITE" id="PS50931"/>
    </source>
</evidence>
<dbReference type="Pfam" id="PF00126">
    <property type="entry name" value="HTH_1"/>
    <property type="match status" value="1"/>
</dbReference>
<dbReference type="PANTHER" id="PTHR30126:SF77">
    <property type="entry name" value="TRANSCRIPTIONAL REGULATORY PROTEIN"/>
    <property type="match status" value="1"/>
</dbReference>
<keyword evidence="7" id="KW-1185">Reference proteome</keyword>
<feature type="domain" description="HTH lysR-type" evidence="5">
    <location>
        <begin position="1"/>
        <end position="58"/>
    </location>
</feature>
<dbReference type="SUPFAM" id="SSF46785">
    <property type="entry name" value="Winged helix' DNA-binding domain"/>
    <property type="match status" value="1"/>
</dbReference>
<sequence length="297" mass="32798">MEIRQIEAFVSIATLRNFRVAANRLHITQPAVSMRLASLERELGVDLIDRSGGDVQLTPKGMQLLQLAEHLLDTTAELKTLASGGERKLQRVRIGTTSTIVNAWIVDLFKEIERDLPHLTAELMVDTSPRLRSLLERGELDLAIIMGNTLSAGVRNLLLARYETRWVVSRQLRLPKAASLADMAQHPIMTYARDSATYGAIEELFRNNGLWPIRISCTNSAEALLGIVKAGMGIGIISEACVGAAQDARSLRIIEGAPALPVYEYFASYHVDSVGRVGMMVAELAQRVCWEHAARKK</sequence>
<dbReference type="PANTHER" id="PTHR30126">
    <property type="entry name" value="HTH-TYPE TRANSCRIPTIONAL REGULATOR"/>
    <property type="match status" value="1"/>
</dbReference>
<dbReference type="RefSeq" id="WP_094795801.1">
    <property type="nucleotide sequence ID" value="NZ_NEVK01000001.1"/>
</dbReference>
<evidence type="ECO:0000313" key="7">
    <source>
        <dbReference type="Proteomes" id="UP000216947"/>
    </source>
</evidence>